<reference evidence="1 2" key="1">
    <citation type="submission" date="2014-07" db="EMBL/GenBank/DDBJ databases">
        <title>Draft genome sequence of Thalassospira profundimaris S25-3-2.</title>
        <authorList>
            <person name="Lai Q."/>
            <person name="Shao Z."/>
        </authorList>
    </citation>
    <scope>NUCLEOTIDE SEQUENCE [LARGE SCALE GENOMIC DNA]</scope>
    <source>
        <strain evidence="1 2">S25-3-2</strain>
    </source>
</reference>
<sequence>MPGLAILRLAGANWKLLAGVALATTIGFLWLRLQTVNAQLEARQADVRELRTINRSNVAEISRYEAEKRRADAAIIAEQIRRQKVTSQLDELRREITSAPRNGCVGPAVHGLIDSLRNAGAGHKDQTR</sequence>
<proteinExistence type="predicted"/>
<dbReference type="EMBL" id="JPWH01000019">
    <property type="protein sequence ID" value="RCK44804.1"/>
    <property type="molecule type" value="Genomic_DNA"/>
</dbReference>
<dbReference type="AlphaFoldDB" id="A0A367WTM0"/>
<dbReference type="Proteomes" id="UP000252517">
    <property type="component" value="Unassembled WGS sequence"/>
</dbReference>
<evidence type="ECO:0000313" key="1">
    <source>
        <dbReference type="EMBL" id="RCK44804.1"/>
    </source>
</evidence>
<protein>
    <submittedName>
        <fullName evidence="1">Uncharacterized protein</fullName>
    </submittedName>
</protein>
<dbReference type="OrthoDB" id="7364280at2"/>
<comment type="caution">
    <text evidence="1">The sequence shown here is derived from an EMBL/GenBank/DDBJ whole genome shotgun (WGS) entry which is preliminary data.</text>
</comment>
<gene>
    <name evidence="1" type="ORF">TH25_19290</name>
</gene>
<name>A0A367WTM0_9PROT</name>
<evidence type="ECO:0000313" key="2">
    <source>
        <dbReference type="Proteomes" id="UP000252517"/>
    </source>
</evidence>
<dbReference type="RefSeq" id="WP_114089798.1">
    <property type="nucleotide sequence ID" value="NZ_JPWH01000019.1"/>
</dbReference>
<accession>A0A367WTM0</accession>
<organism evidence="1 2">
    <name type="scientific">Thalassospira profundimaris</name>
    <dbReference type="NCBI Taxonomy" id="502049"/>
    <lineage>
        <taxon>Bacteria</taxon>
        <taxon>Pseudomonadati</taxon>
        <taxon>Pseudomonadota</taxon>
        <taxon>Alphaproteobacteria</taxon>
        <taxon>Rhodospirillales</taxon>
        <taxon>Thalassospiraceae</taxon>
        <taxon>Thalassospira</taxon>
    </lineage>
</organism>